<dbReference type="Proteomes" id="UP000031057">
    <property type="component" value="Unassembled WGS sequence"/>
</dbReference>
<dbReference type="CDD" id="cd06170">
    <property type="entry name" value="LuxR_C_like"/>
    <property type="match status" value="1"/>
</dbReference>
<accession>A0A0B1ZP03</accession>
<feature type="domain" description="Response regulatory" evidence="4">
    <location>
        <begin position="4"/>
        <end position="117"/>
    </location>
</feature>
<dbReference type="PROSITE" id="PS50043">
    <property type="entry name" value="HTH_LUXR_2"/>
    <property type="match status" value="1"/>
</dbReference>
<dbReference type="InterPro" id="IPR011006">
    <property type="entry name" value="CheY-like_superfamily"/>
</dbReference>
<dbReference type="GO" id="GO:0000160">
    <property type="term" value="P:phosphorelay signal transduction system"/>
    <property type="evidence" value="ECO:0007669"/>
    <property type="project" value="InterPro"/>
</dbReference>
<dbReference type="STRING" id="1348853.LK12_00235"/>
<dbReference type="Gene3D" id="3.40.50.2300">
    <property type="match status" value="1"/>
</dbReference>
<name>A0A0B1ZP03_9SPHN</name>
<feature type="modified residue" description="4-aspartylphosphate" evidence="2">
    <location>
        <position position="53"/>
    </location>
</feature>
<dbReference type="RefSeq" id="WP_039277997.1">
    <property type="nucleotide sequence ID" value="NZ_JTDI01000001.1"/>
</dbReference>
<dbReference type="InterPro" id="IPR016032">
    <property type="entry name" value="Sig_transdc_resp-reg_C-effctor"/>
</dbReference>
<evidence type="ECO:0000313" key="5">
    <source>
        <dbReference type="EMBL" id="KHK92880.1"/>
    </source>
</evidence>
<dbReference type="EMBL" id="JTDI01000001">
    <property type="protein sequence ID" value="KHK92880.1"/>
    <property type="molecule type" value="Genomic_DNA"/>
</dbReference>
<dbReference type="PANTHER" id="PTHR45566:SF2">
    <property type="entry name" value="NARL SUBFAMILY"/>
    <property type="match status" value="1"/>
</dbReference>
<sequence length="221" mass="24290">MFKSVCLVCENDLERQGLYHFLKSEEFDVICSASGLDDIPDSLSGDSFLAVIDVPDIEQQRGAVEDLKQIAPNAVTVILTENFDVDAMVGCFQSGARGYIVKSKRSEPLMIALRLVALGEMFIPPNLAEALNQRPQLGSSSFSVEKEKTNPAPELSPREHDVLCCLMAGYPNKSIARQLDVCEATVKVHVKAILRKLKVRNRTQAAIWASSNGIHDTRLAC</sequence>
<dbReference type="Pfam" id="PF00196">
    <property type="entry name" value="GerE"/>
    <property type="match status" value="1"/>
</dbReference>
<keyword evidence="2" id="KW-0597">Phosphoprotein</keyword>
<dbReference type="GO" id="GO:0006355">
    <property type="term" value="P:regulation of DNA-templated transcription"/>
    <property type="evidence" value="ECO:0007669"/>
    <property type="project" value="InterPro"/>
</dbReference>
<dbReference type="AlphaFoldDB" id="A0A0B1ZP03"/>
<keyword evidence="6" id="KW-1185">Reference proteome</keyword>
<dbReference type="PANTHER" id="PTHR45566">
    <property type="entry name" value="HTH-TYPE TRANSCRIPTIONAL REGULATOR YHJB-RELATED"/>
    <property type="match status" value="1"/>
</dbReference>
<dbReference type="PROSITE" id="PS50110">
    <property type="entry name" value="RESPONSE_REGULATORY"/>
    <property type="match status" value="1"/>
</dbReference>
<evidence type="ECO:0000259" key="4">
    <source>
        <dbReference type="PROSITE" id="PS50110"/>
    </source>
</evidence>
<dbReference type="InterPro" id="IPR001789">
    <property type="entry name" value="Sig_transdc_resp-reg_receiver"/>
</dbReference>
<dbReference type="OrthoDB" id="9814495at2"/>
<evidence type="ECO:0008006" key="7">
    <source>
        <dbReference type="Google" id="ProtNLM"/>
    </source>
</evidence>
<dbReference type="InterPro" id="IPR000792">
    <property type="entry name" value="Tscrpt_reg_LuxR_C"/>
</dbReference>
<dbReference type="CDD" id="cd00156">
    <property type="entry name" value="REC"/>
    <property type="match status" value="1"/>
</dbReference>
<gene>
    <name evidence="5" type="ORF">LK12_00235</name>
</gene>
<evidence type="ECO:0000313" key="6">
    <source>
        <dbReference type="Proteomes" id="UP000031057"/>
    </source>
</evidence>
<evidence type="ECO:0000256" key="1">
    <source>
        <dbReference type="ARBA" id="ARBA00023125"/>
    </source>
</evidence>
<comment type="caution">
    <text evidence="5">The sequence shown here is derived from an EMBL/GenBank/DDBJ whole genome shotgun (WGS) entry which is preliminary data.</text>
</comment>
<dbReference type="PRINTS" id="PR00038">
    <property type="entry name" value="HTHLUXR"/>
</dbReference>
<keyword evidence="1" id="KW-0238">DNA-binding</keyword>
<dbReference type="SUPFAM" id="SSF46894">
    <property type="entry name" value="C-terminal effector domain of the bipartite response regulators"/>
    <property type="match status" value="1"/>
</dbReference>
<evidence type="ECO:0000256" key="2">
    <source>
        <dbReference type="PROSITE-ProRule" id="PRU00169"/>
    </source>
</evidence>
<dbReference type="InterPro" id="IPR051015">
    <property type="entry name" value="EvgA-like"/>
</dbReference>
<proteinExistence type="predicted"/>
<organism evidence="5 6">
    <name type="scientific">Novosphingobium malaysiense</name>
    <dbReference type="NCBI Taxonomy" id="1348853"/>
    <lineage>
        <taxon>Bacteria</taxon>
        <taxon>Pseudomonadati</taxon>
        <taxon>Pseudomonadota</taxon>
        <taxon>Alphaproteobacteria</taxon>
        <taxon>Sphingomonadales</taxon>
        <taxon>Sphingomonadaceae</taxon>
        <taxon>Novosphingobium</taxon>
    </lineage>
</organism>
<dbReference type="SMART" id="SM00421">
    <property type="entry name" value="HTH_LUXR"/>
    <property type="match status" value="1"/>
</dbReference>
<protein>
    <recommendedName>
        <fullName evidence="7">LuxR family transcriptional regulator</fullName>
    </recommendedName>
</protein>
<dbReference type="SUPFAM" id="SSF52172">
    <property type="entry name" value="CheY-like"/>
    <property type="match status" value="1"/>
</dbReference>
<evidence type="ECO:0000259" key="3">
    <source>
        <dbReference type="PROSITE" id="PS50043"/>
    </source>
</evidence>
<feature type="domain" description="HTH luxR-type" evidence="3">
    <location>
        <begin position="148"/>
        <end position="213"/>
    </location>
</feature>
<dbReference type="PROSITE" id="PS00622">
    <property type="entry name" value="HTH_LUXR_1"/>
    <property type="match status" value="1"/>
</dbReference>
<dbReference type="GO" id="GO:0003677">
    <property type="term" value="F:DNA binding"/>
    <property type="evidence" value="ECO:0007669"/>
    <property type="project" value="UniProtKB-KW"/>
</dbReference>
<reference evidence="5 6" key="1">
    <citation type="submission" date="2014-10" db="EMBL/GenBank/DDBJ databases">
        <title>Genome sequence of Novosphingobium malaysiense MUSC 273(T).</title>
        <authorList>
            <person name="Lee L.-H."/>
        </authorList>
    </citation>
    <scope>NUCLEOTIDE SEQUENCE [LARGE SCALE GENOMIC DNA]</scope>
    <source>
        <strain evidence="5 6">MUSC 273</strain>
    </source>
</reference>